<name>A0A1J4NKH0_9ACTN</name>
<comment type="caution">
    <text evidence="3">The sequence shown here is derived from an EMBL/GenBank/DDBJ whole genome shotgun (WGS) entry which is preliminary data.</text>
</comment>
<dbReference type="EMBL" id="LAVA02000140">
    <property type="protein sequence ID" value="OIJ62752.1"/>
    <property type="molecule type" value="Genomic_DNA"/>
</dbReference>
<protein>
    <recommendedName>
        <fullName evidence="2">DUF4328 domain-containing protein</fullName>
    </recommendedName>
</protein>
<dbReference type="Pfam" id="PF14219">
    <property type="entry name" value="DUF4328"/>
    <property type="match status" value="1"/>
</dbReference>
<keyword evidence="1" id="KW-0472">Membrane</keyword>
<keyword evidence="1" id="KW-1133">Transmembrane helix</keyword>
<gene>
    <name evidence="3" type="ORF">WN71_037710</name>
</gene>
<feature type="transmembrane region" description="Helical" evidence="1">
    <location>
        <begin position="53"/>
        <end position="72"/>
    </location>
</feature>
<evidence type="ECO:0000256" key="1">
    <source>
        <dbReference type="SAM" id="Phobius"/>
    </source>
</evidence>
<organism evidence="3 4">
    <name type="scientific">Streptomyces mangrovisoli</name>
    <dbReference type="NCBI Taxonomy" id="1428628"/>
    <lineage>
        <taxon>Bacteria</taxon>
        <taxon>Bacillati</taxon>
        <taxon>Actinomycetota</taxon>
        <taxon>Actinomycetes</taxon>
        <taxon>Kitasatosporales</taxon>
        <taxon>Streptomycetaceae</taxon>
        <taxon>Streptomyces</taxon>
    </lineage>
</organism>
<feature type="domain" description="DUF4328" evidence="2">
    <location>
        <begin position="54"/>
        <end position="181"/>
    </location>
</feature>
<keyword evidence="1" id="KW-0812">Transmembrane</keyword>
<feature type="transmembrane region" description="Helical" evidence="1">
    <location>
        <begin position="134"/>
        <end position="153"/>
    </location>
</feature>
<keyword evidence="4" id="KW-1185">Reference proteome</keyword>
<dbReference type="STRING" id="1428628.WN71_037710"/>
<reference evidence="3" key="1">
    <citation type="submission" date="2016-10" db="EMBL/GenBank/DDBJ databases">
        <title>Genome sequence of Streptomyces mangrovisoli MUSC 149.</title>
        <authorList>
            <person name="Lee L.-H."/>
            <person name="Ser H.-L."/>
        </authorList>
    </citation>
    <scope>NUCLEOTIDE SEQUENCE [LARGE SCALE GENOMIC DNA]</scope>
    <source>
        <strain evidence="3">MUSC 149</strain>
    </source>
</reference>
<proteinExistence type="predicted"/>
<dbReference type="AlphaFoldDB" id="A0A1J4NKH0"/>
<evidence type="ECO:0000313" key="4">
    <source>
        <dbReference type="Proteomes" id="UP000034196"/>
    </source>
</evidence>
<evidence type="ECO:0000259" key="2">
    <source>
        <dbReference type="Pfam" id="PF14219"/>
    </source>
</evidence>
<feature type="transmembrane region" description="Helical" evidence="1">
    <location>
        <begin position="12"/>
        <end position="33"/>
    </location>
</feature>
<accession>A0A1J4NKH0</accession>
<feature type="transmembrane region" description="Helical" evidence="1">
    <location>
        <begin position="159"/>
        <end position="178"/>
    </location>
</feature>
<dbReference type="RefSeq" id="WP_046592399.1">
    <property type="nucleotide sequence ID" value="NZ_LAVA02000140.1"/>
</dbReference>
<evidence type="ECO:0000313" key="3">
    <source>
        <dbReference type="EMBL" id="OIJ62752.1"/>
    </source>
</evidence>
<sequence length="201" mass="21356">MNNPAIQSPRLLARLAQVAVAAAAVAEVGRAVYLHQHRLLSGDDSSGEPRLTLLLYSYALMAAIVLFLLWFARCRDNAAALAPESIKGTGFRAVVCWLIPVVNLWMPRQLLLELRRASAAADTAAGRAEAVVNLWWVAWAAHMVLSVALQATGGTSPPLLAAAQVANLAAAALVLWLIEHITGLQSERVAEAPAAEALSEP</sequence>
<dbReference type="Proteomes" id="UP000034196">
    <property type="component" value="Unassembled WGS sequence"/>
</dbReference>
<dbReference type="InterPro" id="IPR025565">
    <property type="entry name" value="DUF4328"/>
</dbReference>